<evidence type="ECO:0000256" key="1">
    <source>
        <dbReference type="SAM" id="MobiDB-lite"/>
    </source>
</evidence>
<gene>
    <name evidence="2" type="ORF">LRS13_04050</name>
</gene>
<accession>A0ABY5PJB2</accession>
<sequence>MTKQLSKTAQGDEDESTSAATKMYREQLPTILADSLIGAGGIGIAASLDQAANTEAAKP</sequence>
<dbReference type="Proteomes" id="UP001058860">
    <property type="component" value="Chromosome"/>
</dbReference>
<feature type="region of interest" description="Disordered" evidence="1">
    <location>
        <begin position="1"/>
        <end position="22"/>
    </location>
</feature>
<name>A0ABY5PJB2_9ACTN</name>
<evidence type="ECO:0000313" key="3">
    <source>
        <dbReference type="Proteomes" id="UP001058860"/>
    </source>
</evidence>
<keyword evidence="3" id="KW-1185">Reference proteome</keyword>
<dbReference type="EMBL" id="CP088295">
    <property type="protein sequence ID" value="UUY04711.1"/>
    <property type="molecule type" value="Genomic_DNA"/>
</dbReference>
<reference evidence="3" key="1">
    <citation type="submission" date="2021-11" db="EMBL/GenBank/DDBJ databases">
        <title>Cultivation dependent microbiological survey of springs from the worlds oldest radium mine currently devoted to the extraction of radon-saturated water.</title>
        <authorList>
            <person name="Kapinusova G."/>
            <person name="Smrhova T."/>
            <person name="Strejcek M."/>
            <person name="Suman J."/>
            <person name="Jani K."/>
            <person name="Pajer P."/>
            <person name="Uhlik O."/>
        </authorList>
    </citation>
    <scope>NUCLEOTIDE SEQUENCE [LARGE SCALE GENOMIC DNA]</scope>
    <source>
        <strain evidence="3">J379</strain>
    </source>
</reference>
<organism evidence="2 3">
    <name type="scientific">Svornostia abyssi</name>
    <dbReference type="NCBI Taxonomy" id="2898438"/>
    <lineage>
        <taxon>Bacteria</taxon>
        <taxon>Bacillati</taxon>
        <taxon>Actinomycetota</taxon>
        <taxon>Thermoleophilia</taxon>
        <taxon>Solirubrobacterales</taxon>
        <taxon>Baekduiaceae</taxon>
        <taxon>Svornostia</taxon>
    </lineage>
</organism>
<protein>
    <submittedName>
        <fullName evidence="2">Uncharacterized protein</fullName>
    </submittedName>
</protein>
<dbReference type="RefSeq" id="WP_353865189.1">
    <property type="nucleotide sequence ID" value="NZ_CP088295.1"/>
</dbReference>
<evidence type="ECO:0000313" key="2">
    <source>
        <dbReference type="EMBL" id="UUY04711.1"/>
    </source>
</evidence>
<proteinExistence type="predicted"/>